<sequence length="185" mass="21210">MSELHQLLRRPYPRSDRVARDQHYLMKRALRRSPRPPLKRTRTYMHCTDIGYRRGAGSSSSNGWKQDRAYGLARTGRIKSLVGTKRKPRILRGERSNRQRIGQHGCGSCPRQGLHLRTADPARSAEPVSSRETVSVNLDKENTFPVPEAVQNWVNVYKCLEGAGYVRRTRYHPEWVRSGVGTKGM</sequence>
<evidence type="ECO:0000313" key="2">
    <source>
        <dbReference type="EMBL" id="KZT60997.1"/>
    </source>
</evidence>
<dbReference type="EMBL" id="KV423926">
    <property type="protein sequence ID" value="KZT60997.1"/>
    <property type="molecule type" value="Genomic_DNA"/>
</dbReference>
<feature type="region of interest" description="Disordered" evidence="1">
    <location>
        <begin position="92"/>
        <end position="134"/>
    </location>
</feature>
<dbReference type="AlphaFoldDB" id="A0A165IUJ2"/>
<evidence type="ECO:0000256" key="1">
    <source>
        <dbReference type="SAM" id="MobiDB-lite"/>
    </source>
</evidence>
<gene>
    <name evidence="2" type="ORF">CALCODRAFT_491639</name>
</gene>
<evidence type="ECO:0000313" key="3">
    <source>
        <dbReference type="Proteomes" id="UP000076842"/>
    </source>
</evidence>
<name>A0A165IUJ2_9BASI</name>
<organism evidence="2 3">
    <name type="scientific">Calocera cornea HHB12733</name>
    <dbReference type="NCBI Taxonomy" id="1353952"/>
    <lineage>
        <taxon>Eukaryota</taxon>
        <taxon>Fungi</taxon>
        <taxon>Dikarya</taxon>
        <taxon>Basidiomycota</taxon>
        <taxon>Agaricomycotina</taxon>
        <taxon>Dacrymycetes</taxon>
        <taxon>Dacrymycetales</taxon>
        <taxon>Dacrymycetaceae</taxon>
        <taxon>Calocera</taxon>
    </lineage>
</organism>
<dbReference type="Proteomes" id="UP000076842">
    <property type="component" value="Unassembled WGS sequence"/>
</dbReference>
<accession>A0A165IUJ2</accession>
<dbReference type="InParanoid" id="A0A165IUJ2"/>
<reference evidence="2 3" key="1">
    <citation type="journal article" date="2016" name="Mol. Biol. Evol.">
        <title>Comparative Genomics of Early-Diverging Mushroom-Forming Fungi Provides Insights into the Origins of Lignocellulose Decay Capabilities.</title>
        <authorList>
            <person name="Nagy L.G."/>
            <person name="Riley R."/>
            <person name="Tritt A."/>
            <person name="Adam C."/>
            <person name="Daum C."/>
            <person name="Floudas D."/>
            <person name="Sun H."/>
            <person name="Yadav J.S."/>
            <person name="Pangilinan J."/>
            <person name="Larsson K.H."/>
            <person name="Matsuura K."/>
            <person name="Barry K."/>
            <person name="Labutti K."/>
            <person name="Kuo R."/>
            <person name="Ohm R.A."/>
            <person name="Bhattacharya S.S."/>
            <person name="Shirouzu T."/>
            <person name="Yoshinaga Y."/>
            <person name="Martin F.M."/>
            <person name="Grigoriev I.V."/>
            <person name="Hibbett D.S."/>
        </authorList>
    </citation>
    <scope>NUCLEOTIDE SEQUENCE [LARGE SCALE GENOMIC DNA]</scope>
    <source>
        <strain evidence="2 3">HHB12733</strain>
    </source>
</reference>
<protein>
    <submittedName>
        <fullName evidence="2">Uncharacterized protein</fullName>
    </submittedName>
</protein>
<proteinExistence type="predicted"/>
<keyword evidence="3" id="KW-1185">Reference proteome</keyword>